<dbReference type="PROSITE" id="PS51257">
    <property type="entry name" value="PROKAR_LIPOPROTEIN"/>
    <property type="match status" value="1"/>
</dbReference>
<reference evidence="1" key="1">
    <citation type="submission" date="2019-02" db="EMBL/GenBank/DDBJ databases">
        <authorList>
            <person name="Gruber-Vodicka R. H."/>
            <person name="Seah K. B. B."/>
        </authorList>
    </citation>
    <scope>NUCLEOTIDE SEQUENCE</scope>
    <source>
        <strain evidence="2">BECK_M6</strain>
        <strain evidence="1">BECK_M7</strain>
    </source>
</reference>
<organism evidence="1">
    <name type="scientific">Candidatus Kentrum sp. LFY</name>
    <dbReference type="NCBI Taxonomy" id="2126342"/>
    <lineage>
        <taxon>Bacteria</taxon>
        <taxon>Pseudomonadati</taxon>
        <taxon>Pseudomonadota</taxon>
        <taxon>Gammaproteobacteria</taxon>
        <taxon>Candidatus Kentrum</taxon>
    </lineage>
</organism>
<evidence type="ECO:0000313" key="1">
    <source>
        <dbReference type="EMBL" id="VFJ99936.1"/>
    </source>
</evidence>
<proteinExistence type="predicted"/>
<dbReference type="EMBL" id="CAADFF010000163">
    <property type="protein sequence ID" value="VFJ99936.1"/>
    <property type="molecule type" value="Genomic_DNA"/>
</dbReference>
<gene>
    <name evidence="2" type="ORF">BECKLFY1418A_GA0070994_11568</name>
    <name evidence="1" type="ORF">BECKLFY1418B_GA0070995_11637</name>
</gene>
<dbReference type="Pfam" id="PF12790">
    <property type="entry name" value="T6SS-SciN"/>
    <property type="match status" value="1"/>
</dbReference>
<accession>A0A450V5I1</accession>
<sequence>MPRNIGLFSLFALLALVLSGCCTVQEPDTRALLRANIMASEDSNPDSNGRPSPVMVRIYQLKSGCNFEDADFSSLHTDDEAVLGADLLFKEEMDVYPGTEIPFGRELQGHARYLGVTAAFRDLRDATWRALADLPDQGESSLIIEIGDSSVSIRRP</sequence>
<dbReference type="InterPro" id="IPR017734">
    <property type="entry name" value="T6SS_SciN"/>
</dbReference>
<dbReference type="EMBL" id="CAADFH010000156">
    <property type="protein sequence ID" value="VFK01684.1"/>
    <property type="molecule type" value="Genomic_DNA"/>
</dbReference>
<dbReference type="PANTHER" id="PTHR37625">
    <property type="entry name" value="OUTER MEMBRANE LIPOPROTEIN-RELATED"/>
    <property type="match status" value="1"/>
</dbReference>
<protein>
    <submittedName>
        <fullName evidence="1">Type VI secretion system protein VasD</fullName>
    </submittedName>
</protein>
<evidence type="ECO:0000313" key="2">
    <source>
        <dbReference type="EMBL" id="VFK01684.1"/>
    </source>
</evidence>
<dbReference type="InterPro" id="IPR038706">
    <property type="entry name" value="Type_VI_SciN-like_sf"/>
</dbReference>
<dbReference type="Gene3D" id="2.60.40.4150">
    <property type="entry name" value="Type VI secretion system, lipoprotein SciN"/>
    <property type="match status" value="1"/>
</dbReference>
<dbReference type="PANTHER" id="PTHR37625:SF4">
    <property type="entry name" value="OUTER MEMBRANE LIPOPROTEIN"/>
    <property type="match status" value="1"/>
</dbReference>
<dbReference type="AlphaFoldDB" id="A0A450V5I1"/>
<name>A0A450V5I1_9GAMM</name>
<dbReference type="NCBIfam" id="TIGR03352">
    <property type="entry name" value="VI_chp_3"/>
    <property type="match status" value="1"/>
</dbReference>